<evidence type="ECO:0000256" key="4">
    <source>
        <dbReference type="ARBA" id="ARBA00023136"/>
    </source>
</evidence>
<dbReference type="InterPro" id="IPR013658">
    <property type="entry name" value="SGL"/>
</dbReference>
<dbReference type="GO" id="GO:0008270">
    <property type="term" value="F:zinc ion binding"/>
    <property type="evidence" value="ECO:0007669"/>
    <property type="project" value="UniProtKB-KW"/>
</dbReference>
<dbReference type="Pfam" id="PF08450">
    <property type="entry name" value="SGL"/>
    <property type="match status" value="1"/>
</dbReference>
<feature type="transmembrane region" description="Helical" evidence="5">
    <location>
        <begin position="634"/>
        <end position="655"/>
    </location>
</feature>
<dbReference type="Pfam" id="PF04893">
    <property type="entry name" value="Yip1"/>
    <property type="match status" value="1"/>
</dbReference>
<evidence type="ECO:0000256" key="5">
    <source>
        <dbReference type="SAM" id="Phobius"/>
    </source>
</evidence>
<keyword evidence="3 5" id="KW-1133">Transmembrane helix</keyword>
<dbReference type="InterPro" id="IPR006977">
    <property type="entry name" value="Yip1_dom"/>
</dbReference>
<proteinExistence type="predicted"/>
<name>A0A7X0TM77_9LIST</name>
<dbReference type="InterPro" id="IPR050952">
    <property type="entry name" value="TRIM-NHL_E3_ligases"/>
</dbReference>
<evidence type="ECO:0000313" key="9">
    <source>
        <dbReference type="Proteomes" id="UP000532866"/>
    </source>
</evidence>
<dbReference type="RefSeq" id="WP_185372540.1">
    <property type="nucleotide sequence ID" value="NZ_JAARNB010000001.1"/>
</dbReference>
<evidence type="ECO:0000256" key="1">
    <source>
        <dbReference type="ARBA" id="ARBA00004141"/>
    </source>
</evidence>
<evidence type="ECO:0000256" key="2">
    <source>
        <dbReference type="ARBA" id="ARBA00022692"/>
    </source>
</evidence>
<feature type="transmembrane region" description="Helical" evidence="5">
    <location>
        <begin position="498"/>
        <end position="519"/>
    </location>
</feature>
<dbReference type="SUPFAM" id="SSF101898">
    <property type="entry name" value="NHL repeat"/>
    <property type="match status" value="1"/>
</dbReference>
<dbReference type="AlphaFoldDB" id="A0A7X0TM77"/>
<dbReference type="EMBL" id="JAAROL010000001">
    <property type="protein sequence ID" value="MBC1330635.1"/>
    <property type="molecule type" value="Genomic_DNA"/>
</dbReference>
<sequence length="673" mass="75674">MGNYLKYAILLMFVSLVLWPAPVVHGETAYKTYTSSVDGDLIEIQTAYEAFDMITNAEIGKLEDILIDGNRLYLVDSDAKRVLVTDLDGNVERSFGEQVLGKPTGIARDANGDVYVADSVKEKVFRFSENGVLIRDYGRPVEPFFGKREPFKPVKLSVDVRGNLYIIGEGASNGVIQLNKDGDFLGYYGANMAETTFFQKFKDAVMSDAQKAKTLMNVPAASTNIDIDANGIVYTVTASGQAGAIKKLNIAGQNMLAAEAMFQPADAIDIVAGTQNNFYVLTSGGRILEYDSSGNLLFAFGSKESNAQRMGIYKDPTALAVDADGMLYVTDSEARIVHKLQTTAFANEVHQGLMLFEDGRYVESEDYWREVLKLNSSFVLARVAMGEAYYKQEQYAEAKTTFLMAKNKPGYSDTFWELRQQWLERNLAGWLFAFLIGLVAFFVLRSWHRKKGIFAKPIAYLGKWKQVKLIRELGLLFKVFRHPIDTFYEIKRMGQASVVSASIWYGVLIAEFILFQYQVGFIFNSELVERVSIFLLVILLMAVLALFVVMNYLISTINEGEGSFRNVYIATIYALAPFIVLIVPIILVSNVLTINEGFIYSFSLGIAIWWSVIYLIIMVREIHNFTFWETAKNILLTVFASLITVAVGYILFLLFNQLYEFVYSILQEVLARV</sequence>
<keyword evidence="2 5" id="KW-0812">Transmembrane</keyword>
<evidence type="ECO:0000259" key="6">
    <source>
        <dbReference type="Pfam" id="PF04893"/>
    </source>
</evidence>
<dbReference type="InterPro" id="IPR011042">
    <property type="entry name" value="6-blade_b-propeller_TolB-like"/>
</dbReference>
<feature type="domain" description="SMP-30/Gluconolactonase/LRE-like region" evidence="7">
    <location>
        <begin position="67"/>
        <end position="141"/>
    </location>
</feature>
<feature type="transmembrane region" description="Helical" evidence="5">
    <location>
        <begin position="598"/>
        <end position="622"/>
    </location>
</feature>
<dbReference type="Proteomes" id="UP000532866">
    <property type="component" value="Unassembled WGS sequence"/>
</dbReference>
<accession>A0A7X0TM77</accession>
<dbReference type="Gene3D" id="2.120.10.30">
    <property type="entry name" value="TolB, C-terminal domain"/>
    <property type="match status" value="1"/>
</dbReference>
<dbReference type="Gene3D" id="1.25.40.10">
    <property type="entry name" value="Tetratricopeptide repeat domain"/>
    <property type="match status" value="1"/>
</dbReference>
<dbReference type="SUPFAM" id="SSF48452">
    <property type="entry name" value="TPR-like"/>
    <property type="match status" value="1"/>
</dbReference>
<feature type="domain" description="Yip1" evidence="6">
    <location>
        <begin position="477"/>
        <end position="646"/>
    </location>
</feature>
<organism evidence="8 9">
    <name type="scientific">Listeria booriae</name>
    <dbReference type="NCBI Taxonomy" id="1552123"/>
    <lineage>
        <taxon>Bacteria</taxon>
        <taxon>Bacillati</taxon>
        <taxon>Bacillota</taxon>
        <taxon>Bacilli</taxon>
        <taxon>Bacillales</taxon>
        <taxon>Listeriaceae</taxon>
        <taxon>Listeria</taxon>
    </lineage>
</organism>
<dbReference type="PANTHER" id="PTHR24104:SF25">
    <property type="entry name" value="PROTEIN LIN-41"/>
    <property type="match status" value="1"/>
</dbReference>
<protein>
    <recommendedName>
        <fullName evidence="10">Yip1 domain-containing protein</fullName>
    </recommendedName>
</protein>
<comment type="subcellular location">
    <subcellularLocation>
        <location evidence="1">Membrane</location>
        <topology evidence="1">Multi-pass membrane protein</topology>
    </subcellularLocation>
</comment>
<keyword evidence="4 5" id="KW-0472">Membrane</keyword>
<evidence type="ECO:0000256" key="3">
    <source>
        <dbReference type="ARBA" id="ARBA00022989"/>
    </source>
</evidence>
<dbReference type="InterPro" id="IPR011990">
    <property type="entry name" value="TPR-like_helical_dom_sf"/>
</dbReference>
<feature type="transmembrane region" description="Helical" evidence="5">
    <location>
        <begin position="531"/>
        <end position="554"/>
    </location>
</feature>
<feature type="transmembrane region" description="Helical" evidence="5">
    <location>
        <begin position="566"/>
        <end position="592"/>
    </location>
</feature>
<evidence type="ECO:0008006" key="10">
    <source>
        <dbReference type="Google" id="ProtNLM"/>
    </source>
</evidence>
<evidence type="ECO:0000313" key="8">
    <source>
        <dbReference type="EMBL" id="MBC1330635.1"/>
    </source>
</evidence>
<reference evidence="8 9" key="1">
    <citation type="submission" date="2020-03" db="EMBL/GenBank/DDBJ databases">
        <title>Soil Listeria distribution.</title>
        <authorList>
            <person name="Liao J."/>
            <person name="Wiedmann M."/>
        </authorList>
    </citation>
    <scope>NUCLEOTIDE SEQUENCE [LARGE SCALE GENOMIC DNA]</scope>
    <source>
        <strain evidence="8 9">FSL L7-1833</strain>
    </source>
</reference>
<gene>
    <name evidence="8" type="ORF">HB759_01610</name>
</gene>
<feature type="transmembrane region" description="Helical" evidence="5">
    <location>
        <begin position="427"/>
        <end position="444"/>
    </location>
</feature>
<evidence type="ECO:0000259" key="7">
    <source>
        <dbReference type="Pfam" id="PF08450"/>
    </source>
</evidence>
<dbReference type="Gene3D" id="2.40.10.500">
    <property type="match status" value="1"/>
</dbReference>
<dbReference type="PANTHER" id="PTHR24104">
    <property type="entry name" value="E3 UBIQUITIN-PROTEIN LIGASE NHLRC1-RELATED"/>
    <property type="match status" value="1"/>
</dbReference>
<dbReference type="GO" id="GO:0016020">
    <property type="term" value="C:membrane"/>
    <property type="evidence" value="ECO:0007669"/>
    <property type="project" value="UniProtKB-SubCell"/>
</dbReference>
<comment type="caution">
    <text evidence="8">The sequence shown here is derived from an EMBL/GenBank/DDBJ whole genome shotgun (WGS) entry which is preliminary data.</text>
</comment>